<dbReference type="OrthoDB" id="6400719at2"/>
<evidence type="ECO:0000256" key="3">
    <source>
        <dbReference type="ARBA" id="ARBA00022989"/>
    </source>
</evidence>
<protein>
    <recommendedName>
        <fullName evidence="8">DUF4870 domain-containing protein</fullName>
    </recommendedName>
</protein>
<reference evidence="6 7" key="1">
    <citation type="submission" date="2016-10" db="EMBL/GenBank/DDBJ databases">
        <authorList>
            <person name="de Groot N.N."/>
        </authorList>
    </citation>
    <scope>NUCLEOTIDE SEQUENCE [LARGE SCALE GENOMIC DNA]</scope>
    <source>
        <strain evidence="6 7">CGMCC 1.10825</strain>
    </source>
</reference>
<dbReference type="Proteomes" id="UP000199634">
    <property type="component" value="Unassembled WGS sequence"/>
</dbReference>
<dbReference type="AlphaFoldDB" id="A0A1H6LL48"/>
<evidence type="ECO:0000256" key="5">
    <source>
        <dbReference type="SAM" id="Phobius"/>
    </source>
</evidence>
<keyword evidence="4 5" id="KW-0472">Membrane</keyword>
<keyword evidence="2 5" id="KW-0812">Transmembrane</keyword>
<feature type="transmembrane region" description="Helical" evidence="5">
    <location>
        <begin position="62"/>
        <end position="82"/>
    </location>
</feature>
<sequence length="107" mass="11787">MDNKTVSIVSYITIIGWLIAYLVGKDKLDALSKYHLRQSLGLAIVVFIFGIVINILVAISPFLGMLGIVNIAFLILMIIGIINANNAEMKPLPVIGKYFEDKFSFIG</sequence>
<feature type="transmembrane region" description="Helical" evidence="5">
    <location>
        <begin position="6"/>
        <end position="24"/>
    </location>
</feature>
<gene>
    <name evidence="6" type="ORF">SAMN02927937_01862</name>
</gene>
<dbReference type="STRING" id="1159016.SAMN02927937_01862"/>
<evidence type="ECO:0008006" key="8">
    <source>
        <dbReference type="Google" id="ProtNLM"/>
    </source>
</evidence>
<evidence type="ECO:0000256" key="4">
    <source>
        <dbReference type="ARBA" id="ARBA00023136"/>
    </source>
</evidence>
<comment type="subcellular location">
    <subcellularLocation>
        <location evidence="1">Membrane</location>
        <topology evidence="1">Multi-pass membrane protein</topology>
    </subcellularLocation>
</comment>
<keyword evidence="7" id="KW-1185">Reference proteome</keyword>
<proteinExistence type="predicted"/>
<dbReference type="EMBL" id="FNXE01000025">
    <property type="protein sequence ID" value="SEH87035.1"/>
    <property type="molecule type" value="Genomic_DNA"/>
</dbReference>
<accession>A0A1H6LL48</accession>
<evidence type="ECO:0000256" key="2">
    <source>
        <dbReference type="ARBA" id="ARBA00022692"/>
    </source>
</evidence>
<dbReference type="InterPro" id="IPR019109">
    <property type="entry name" value="MamF_MmsF"/>
</dbReference>
<keyword evidence="3 5" id="KW-1133">Transmembrane helix</keyword>
<name>A0A1H6LL48_9FLAO</name>
<feature type="transmembrane region" description="Helical" evidence="5">
    <location>
        <begin position="36"/>
        <end position="56"/>
    </location>
</feature>
<dbReference type="RefSeq" id="WP_091099501.1">
    <property type="nucleotide sequence ID" value="NZ_FNXE01000025.1"/>
</dbReference>
<dbReference type="Pfam" id="PF09685">
    <property type="entry name" value="MamF_MmsF"/>
    <property type="match status" value="1"/>
</dbReference>
<organism evidence="6 7">
    <name type="scientific">Paenimyroides marinum</name>
    <dbReference type="NCBI Taxonomy" id="1159016"/>
    <lineage>
        <taxon>Bacteria</taxon>
        <taxon>Pseudomonadati</taxon>
        <taxon>Bacteroidota</taxon>
        <taxon>Flavobacteriia</taxon>
        <taxon>Flavobacteriales</taxon>
        <taxon>Flavobacteriaceae</taxon>
        <taxon>Paenimyroides</taxon>
    </lineage>
</organism>
<evidence type="ECO:0000313" key="7">
    <source>
        <dbReference type="Proteomes" id="UP000199634"/>
    </source>
</evidence>
<evidence type="ECO:0000313" key="6">
    <source>
        <dbReference type="EMBL" id="SEH87035.1"/>
    </source>
</evidence>
<evidence type="ECO:0000256" key="1">
    <source>
        <dbReference type="ARBA" id="ARBA00004141"/>
    </source>
</evidence>